<dbReference type="EMBL" id="QNGD03000014">
    <property type="protein sequence ID" value="RWQ71012.1"/>
    <property type="molecule type" value="Genomic_DNA"/>
</dbReference>
<keyword evidence="1" id="KW-1133">Transmembrane helix</keyword>
<comment type="caution">
    <text evidence="2">The sequence shown here is derived from an EMBL/GenBank/DDBJ whole genome shotgun (WGS) entry which is preliminary data.</text>
</comment>
<accession>A0A9X8IVN9</accession>
<evidence type="ECO:0000313" key="3">
    <source>
        <dbReference type="Proteomes" id="UP000253597"/>
    </source>
</evidence>
<evidence type="ECO:0000313" key="2">
    <source>
        <dbReference type="EMBL" id="RWQ71012.1"/>
    </source>
</evidence>
<evidence type="ECO:0000256" key="1">
    <source>
        <dbReference type="SAM" id="Phobius"/>
    </source>
</evidence>
<sequence>MIDLINGLIEIVFGFFAFILALFAYLFSTGEEKRQAKEDLKELSKSFLIPFVVVFGIASIFFINMINDIDNKPPSRDDGDPLGCAHYGGEWDTGGLFGEAKCIYNKTDESDYK</sequence>
<keyword evidence="1" id="KW-0472">Membrane</keyword>
<reference evidence="2 3" key="1">
    <citation type="submission" date="2019-01" db="EMBL/GenBank/DDBJ databases">
        <title>Draft genome sequence of heavy metal resistant Bacillus cereus NWUAB01.</title>
        <authorList>
            <person name="Babalola O."/>
            <person name="Aremu B.R."/>
            <person name="Ayangbenro A.S."/>
        </authorList>
    </citation>
    <scope>NUCLEOTIDE SEQUENCE [LARGE SCALE GENOMIC DNA]</scope>
    <source>
        <strain evidence="2 3">NWUAB01</strain>
    </source>
</reference>
<dbReference type="AlphaFoldDB" id="A0A9X8IVN9"/>
<feature type="transmembrane region" description="Helical" evidence="1">
    <location>
        <begin position="47"/>
        <end position="66"/>
    </location>
</feature>
<name>A0A9X8IVN9_BACCE</name>
<proteinExistence type="predicted"/>
<keyword evidence="1" id="KW-0812">Transmembrane</keyword>
<feature type="transmembrane region" description="Helical" evidence="1">
    <location>
        <begin position="7"/>
        <end position="27"/>
    </location>
</feature>
<dbReference type="Proteomes" id="UP000253597">
    <property type="component" value="Unassembled WGS sequence"/>
</dbReference>
<organism evidence="2 3">
    <name type="scientific">Bacillus cereus</name>
    <dbReference type="NCBI Taxonomy" id="1396"/>
    <lineage>
        <taxon>Bacteria</taxon>
        <taxon>Bacillati</taxon>
        <taxon>Bacillota</taxon>
        <taxon>Bacilli</taxon>
        <taxon>Bacillales</taxon>
        <taxon>Bacillaceae</taxon>
        <taxon>Bacillus</taxon>
        <taxon>Bacillus cereus group</taxon>
    </lineage>
</organism>
<protein>
    <submittedName>
        <fullName evidence="2">Uncharacterized protein</fullName>
    </submittedName>
</protein>
<dbReference type="RefSeq" id="WP_113304652.1">
    <property type="nucleotide sequence ID" value="NZ_QNGD03000014.1"/>
</dbReference>
<gene>
    <name evidence="2" type="ORF">DR116_0024385</name>
</gene>